<dbReference type="UniPathway" id="UPA00244">
    <property type="reaction ID" value="UER00310"/>
</dbReference>
<dbReference type="Pfam" id="PF00389">
    <property type="entry name" value="2-Hacid_dh"/>
    <property type="match status" value="1"/>
</dbReference>
<dbReference type="InterPro" id="IPR020921">
    <property type="entry name" value="Erythronate-4-P_DHase"/>
</dbReference>
<feature type="binding site" evidence="5">
    <location>
        <position position="175"/>
    </location>
    <ligand>
        <name>NAD(+)</name>
        <dbReference type="ChEBI" id="CHEBI:57540"/>
    </ligand>
</feature>
<dbReference type="SUPFAM" id="SSF52283">
    <property type="entry name" value="Formate/glycerate dehydrogenase catalytic domain-like"/>
    <property type="match status" value="1"/>
</dbReference>
<comment type="catalytic activity">
    <reaction evidence="5">
        <text>4-phospho-D-erythronate + NAD(+) = (R)-3-hydroxy-2-oxo-4-phosphooxybutanoate + NADH + H(+)</text>
        <dbReference type="Rhea" id="RHEA:18829"/>
        <dbReference type="ChEBI" id="CHEBI:15378"/>
        <dbReference type="ChEBI" id="CHEBI:57540"/>
        <dbReference type="ChEBI" id="CHEBI:57945"/>
        <dbReference type="ChEBI" id="CHEBI:58538"/>
        <dbReference type="ChEBI" id="CHEBI:58766"/>
        <dbReference type="EC" id="1.1.1.290"/>
    </reaction>
</comment>
<dbReference type="CDD" id="cd12158">
    <property type="entry name" value="ErythrP_dh"/>
    <property type="match status" value="1"/>
</dbReference>
<evidence type="ECO:0000256" key="5">
    <source>
        <dbReference type="HAMAP-Rule" id="MF_01825"/>
    </source>
</evidence>
<evidence type="ECO:0000259" key="8">
    <source>
        <dbReference type="Pfam" id="PF11890"/>
    </source>
</evidence>
<dbReference type="HAMAP" id="MF_01825">
    <property type="entry name" value="PdxB"/>
    <property type="match status" value="1"/>
</dbReference>
<comment type="subcellular location">
    <subcellularLocation>
        <location evidence="5">Cytoplasm</location>
    </subcellularLocation>
</comment>
<dbReference type="Proteomes" id="UP000067325">
    <property type="component" value="Chromosome"/>
</dbReference>
<dbReference type="KEGG" id="bcib:IM45_817"/>
<proteinExistence type="inferred from homology"/>
<dbReference type="InterPro" id="IPR036291">
    <property type="entry name" value="NAD(P)-bd_dom_sf"/>
</dbReference>
<comment type="function">
    <text evidence="5">Catalyzes the oxidation of erythronate-4-phosphate to 3-hydroxy-2-oxo-4-phosphonooxybutanoate.</text>
</comment>
<dbReference type="Gene3D" id="3.30.1370.170">
    <property type="match status" value="1"/>
</dbReference>
<dbReference type="GO" id="GO:0033711">
    <property type="term" value="F:4-phosphoerythronate dehydrogenase activity"/>
    <property type="evidence" value="ECO:0007669"/>
    <property type="project" value="UniProtKB-EC"/>
</dbReference>
<dbReference type="InterPro" id="IPR006139">
    <property type="entry name" value="D-isomer_2_OHA_DH_cat_dom"/>
</dbReference>
<protein>
    <recommendedName>
        <fullName evidence="5">Erythronate-4-phosphate dehydrogenase</fullName>
        <ecNumber evidence="5">1.1.1.290</ecNumber>
    </recommendedName>
</protein>
<dbReference type="EC" id="1.1.1.290" evidence="5"/>
<name>A0A088MY57_9GAMM</name>
<dbReference type="OrthoDB" id="9770208at2"/>
<evidence type="ECO:0000259" key="7">
    <source>
        <dbReference type="Pfam" id="PF02826"/>
    </source>
</evidence>
<feature type="domain" description="D-isomer specific 2-hydroxyacid dehydrogenase catalytic" evidence="6">
    <location>
        <begin position="4"/>
        <end position="279"/>
    </location>
</feature>
<comment type="caution">
    <text evidence="5">Lacks conserved residue(s) required for the propagation of feature annotation.</text>
</comment>
<keyword evidence="3 5" id="KW-0520">NAD</keyword>
<feature type="binding site" evidence="5">
    <location>
        <position position="66"/>
    </location>
    <ligand>
        <name>substrate</name>
    </ligand>
</feature>
<accession>A0A088MY57</accession>
<feature type="domain" description="Erythronate-4-phosphate dehydrogenase dimerisation" evidence="8">
    <location>
        <begin position="291"/>
        <end position="370"/>
    </location>
</feature>
<dbReference type="RefSeq" id="WP_038498651.1">
    <property type="nucleotide sequence ID" value="NZ_CP008985.1"/>
</dbReference>
<sequence>MKILVDENIPYAQALFSRLGEVQIVNGREITALNILAADALIVRSVTRVDQSLLDGSLVQFVGTATAGIDHVDKDWLEQVGIRFSSAPGCNAIAVVEYVFSALLWLAQRDGFDLRDKTVGIIGVGHVGRLLHQRLYTLGVRTLLCDPPQADAGVIDDWQSMEKLVAEADVLTLHTPLTYHGPHTTWHLVNEDLLSALPSAKRILINTCRGAVVDNLALLRALEGGKLLSIVLDVWDPEPDLLLPLLARVDIGTAHIAGYSLEGKVRGTLQIFNAYSTFLGISEQLNLSTILPAPIVERVRWRGAIDEDALRRLAHLVYDLRRDDMLLRRTIHLPRGFDQLRKSYFERREWSSLYVDTDNSTSADKLIKLGFHALTN</sequence>
<dbReference type="AlphaFoldDB" id="A0A088MY57"/>
<dbReference type="EMBL" id="CP008985">
    <property type="protein sequence ID" value="AIN47280.1"/>
    <property type="molecule type" value="Genomic_DNA"/>
</dbReference>
<dbReference type="InterPro" id="IPR029752">
    <property type="entry name" value="D-isomer_DH_CS1"/>
</dbReference>
<dbReference type="InterPro" id="IPR006140">
    <property type="entry name" value="D-isomer_DH_NAD-bd"/>
</dbReference>
<comment type="subunit">
    <text evidence="5">Homodimer.</text>
</comment>
<dbReference type="PANTHER" id="PTHR42938:SF9">
    <property type="entry name" value="FORMATE DEHYDROGENASE 1"/>
    <property type="match status" value="1"/>
</dbReference>
<evidence type="ECO:0000256" key="1">
    <source>
        <dbReference type="ARBA" id="ARBA00022490"/>
    </source>
</evidence>
<dbReference type="SUPFAM" id="SSF51735">
    <property type="entry name" value="NAD(P)-binding Rossmann-fold domains"/>
    <property type="match status" value="1"/>
</dbReference>
<feature type="active site" description="Proton donor" evidence="5">
    <location>
        <position position="255"/>
    </location>
</feature>
<dbReference type="Pfam" id="PF02826">
    <property type="entry name" value="2-Hacid_dh_C"/>
    <property type="match status" value="1"/>
</dbReference>
<dbReference type="Gene3D" id="3.40.50.720">
    <property type="entry name" value="NAD(P)-binding Rossmann-like Domain"/>
    <property type="match status" value="2"/>
</dbReference>
<comment type="similarity">
    <text evidence="5">Belongs to the D-isomer specific 2-hydroxyacid dehydrogenase family. PdxB subfamily.</text>
</comment>
<dbReference type="PANTHER" id="PTHR42938">
    <property type="entry name" value="FORMATE DEHYDROGENASE 1"/>
    <property type="match status" value="1"/>
</dbReference>
<organism evidence="9 10">
    <name type="scientific">Candidatus Palibaumannia cicadellinicola</name>
    <dbReference type="NCBI Taxonomy" id="186490"/>
    <lineage>
        <taxon>Bacteria</taxon>
        <taxon>Pseudomonadati</taxon>
        <taxon>Pseudomonadota</taxon>
        <taxon>Gammaproteobacteria</taxon>
        <taxon>Candidatus Palibaumannia</taxon>
    </lineage>
</organism>
<keyword evidence="2 5" id="KW-0560">Oxidoreductase</keyword>
<keyword evidence="4 5" id="KW-0664">Pyridoxine biosynthesis</keyword>
<dbReference type="GO" id="GO:0051287">
    <property type="term" value="F:NAD binding"/>
    <property type="evidence" value="ECO:0007669"/>
    <property type="project" value="InterPro"/>
</dbReference>
<dbReference type="eggNOG" id="COG0111">
    <property type="taxonomic scope" value="Bacteria"/>
</dbReference>
<feature type="active site" evidence="5">
    <location>
        <position position="238"/>
    </location>
</feature>
<dbReference type="GO" id="GO:0005829">
    <property type="term" value="C:cytosol"/>
    <property type="evidence" value="ECO:0007669"/>
    <property type="project" value="TreeGrafter"/>
</dbReference>
<feature type="binding site" evidence="5">
    <location>
        <position position="233"/>
    </location>
    <ligand>
        <name>NAD(+)</name>
        <dbReference type="ChEBI" id="CHEBI:57540"/>
    </ligand>
</feature>
<feature type="binding site" evidence="5">
    <location>
        <position position="258"/>
    </location>
    <ligand>
        <name>NAD(+)</name>
        <dbReference type="ChEBI" id="CHEBI:57540"/>
    </ligand>
</feature>
<keyword evidence="1 5" id="KW-0963">Cytoplasm</keyword>
<dbReference type="Pfam" id="PF11890">
    <property type="entry name" value="DUF3410"/>
    <property type="match status" value="1"/>
</dbReference>
<dbReference type="InterPro" id="IPR024531">
    <property type="entry name" value="Erythronate-4-P_DHase_dimer"/>
</dbReference>
<feature type="binding site" evidence="5">
    <location>
        <position position="146"/>
    </location>
    <ligand>
        <name>NAD(+)</name>
        <dbReference type="ChEBI" id="CHEBI:57540"/>
    </ligand>
</feature>
<feature type="domain" description="D-isomer specific 2-hydroxyacid dehydrogenase NAD-binding" evidence="7">
    <location>
        <begin position="107"/>
        <end position="241"/>
    </location>
</feature>
<feature type="active site" evidence="5">
    <location>
        <position position="209"/>
    </location>
</feature>
<feature type="binding site" evidence="5">
    <location>
        <position position="259"/>
    </location>
    <ligand>
        <name>substrate</name>
    </ligand>
</feature>
<evidence type="ECO:0000259" key="6">
    <source>
        <dbReference type="Pfam" id="PF00389"/>
    </source>
</evidence>
<evidence type="ECO:0000256" key="4">
    <source>
        <dbReference type="ARBA" id="ARBA00023096"/>
    </source>
</evidence>
<reference evidence="9 10" key="1">
    <citation type="journal article" date="2014" name="MBio">
        <title>Differential genome evolution between companion symbionts in an insect-bacterial symbiosis.</title>
        <authorList>
            <person name="Bennett G.M."/>
            <person name="McCutcheon J.P."/>
            <person name="MacDonald B.R."/>
            <person name="Romanovicz D."/>
            <person name="Moran N.A."/>
        </authorList>
    </citation>
    <scope>NUCLEOTIDE SEQUENCE [LARGE SCALE GENOMIC DNA]</scope>
    <source>
        <strain evidence="9 10">BGSS</strain>
    </source>
</reference>
<dbReference type="GO" id="GO:0008615">
    <property type="term" value="P:pyridoxine biosynthetic process"/>
    <property type="evidence" value="ECO:0007669"/>
    <property type="project" value="UniProtKB-UniRule"/>
</dbReference>
<comment type="pathway">
    <text evidence="5">Cofactor biosynthesis; pyridoxine 5'-phosphate biosynthesis; pyridoxine 5'-phosphate from D-erythrose 4-phosphate: step 2/5.</text>
</comment>
<evidence type="ECO:0000256" key="3">
    <source>
        <dbReference type="ARBA" id="ARBA00023027"/>
    </source>
</evidence>
<feature type="binding site" evidence="5">
    <location>
        <position position="45"/>
    </location>
    <ligand>
        <name>substrate</name>
    </ligand>
</feature>
<gene>
    <name evidence="5" type="primary">pdxB</name>
    <name evidence="9" type="ORF">IM45_817</name>
</gene>
<dbReference type="GO" id="GO:0046983">
    <property type="term" value="F:protein dimerization activity"/>
    <property type="evidence" value="ECO:0007669"/>
    <property type="project" value="InterPro"/>
</dbReference>
<dbReference type="GO" id="GO:0036001">
    <property type="term" value="P:'de novo' pyridoxal 5'-phosphate biosynthetic process"/>
    <property type="evidence" value="ECO:0007669"/>
    <property type="project" value="TreeGrafter"/>
</dbReference>
<dbReference type="InterPro" id="IPR038251">
    <property type="entry name" value="PdxB_dimer_sf"/>
</dbReference>
<dbReference type="PROSITE" id="PS00065">
    <property type="entry name" value="D_2_HYDROXYACID_DH_1"/>
    <property type="match status" value="1"/>
</dbReference>
<evidence type="ECO:0000313" key="9">
    <source>
        <dbReference type="EMBL" id="AIN47280.1"/>
    </source>
</evidence>
<dbReference type="FunFam" id="3.40.50.720:FF:000093">
    <property type="entry name" value="Erythronate-4-phosphate dehydrogenase"/>
    <property type="match status" value="1"/>
</dbReference>
<evidence type="ECO:0000256" key="2">
    <source>
        <dbReference type="ARBA" id="ARBA00023002"/>
    </source>
</evidence>
<evidence type="ECO:0000313" key="10">
    <source>
        <dbReference type="Proteomes" id="UP000067325"/>
    </source>
</evidence>